<evidence type="ECO:0000256" key="4">
    <source>
        <dbReference type="ARBA" id="ARBA00022598"/>
    </source>
</evidence>
<dbReference type="PROSITE" id="PS50861">
    <property type="entry name" value="AA_TRNA_LIGASE_II_GLYAB"/>
    <property type="match status" value="1"/>
</dbReference>
<reference evidence="12 13" key="1">
    <citation type="journal article" date="2019" name="Int. J. Syst. Evol. Microbiol.">
        <title>The Global Catalogue of Microorganisms (GCM) 10K type strain sequencing project: providing services to taxonomists for standard genome sequencing and annotation.</title>
        <authorList>
            <consortium name="The Broad Institute Genomics Platform"/>
            <consortium name="The Broad Institute Genome Sequencing Center for Infectious Disease"/>
            <person name="Wu L."/>
            <person name="Ma J."/>
        </authorList>
    </citation>
    <scope>NUCLEOTIDE SEQUENCE [LARGE SCALE GENOMIC DNA]</scope>
    <source>
        <strain evidence="12 13">JCM 9731</strain>
    </source>
</reference>
<dbReference type="NCBIfam" id="TIGR00211">
    <property type="entry name" value="glyS"/>
    <property type="match status" value="1"/>
</dbReference>
<sequence>MSNVLIEIGLEEMPARYVTDSMDQLKEKTKNWLNENRIKFDSVNAYSTPRRLAVFIQGVADSQEDVIEEAKGPAKHIALDQEGNWSKAAIGFSKGQGKSVEDIYFQEVNGVEYCFVKKEEKGQKTKDLLPHFQSVITGLSFPKNMKWGSYDLKYIRPIKWLVALFDTEVIPFEITDVKSGNTSRGHRFLGTEIDIDTPEEYKQKLLSQFVLVDYQERKSAIRLQLERLAESEGWVIPIDEDLLEEVTNLVEYPTVLFGKFDEEFLALPDEVLITSMKEHQRYFPVKNSEGTLLPFFVTVRNGDHVNIDKVAKGNEKVLTARLSDANFFFKEDQKKSVDEWNQKLEKIVYQEQIGTYAEKVDRIIALSNWLGDVLKLEQRQKEMVTRTAEICKFDLVTHMVYEFPELQGYMGEKYALLNQEKPEVAKAIHEHYMPRHSEDSIPSTVEGSIVSIADKMDTIVSCFAIGLIPSGSQDPYALRRQAWGIVTTLLGKQWPVTIESLVQQSFENVQASNVKKSDKVDVVHEVLNFFKQRIKFILQEQGIRYDVVDAVLAGSIEEVPTIVERANILNEKREDTNFKETIESLARVINIAKKAEVEVDVDSSLFENEYEINLLNAFVSINQQWEDIKSESERFNRLSELKNTIDPYFDNTMVMSTDENVRVNRLSLMKKIATLILKFADVNQLQVKQTA</sequence>
<comment type="similarity">
    <text evidence="2 10">Belongs to the class-II aminoacyl-tRNA synthetase family.</text>
</comment>
<evidence type="ECO:0000313" key="12">
    <source>
        <dbReference type="EMBL" id="GAA0341195.1"/>
    </source>
</evidence>
<keyword evidence="3 10" id="KW-0963">Cytoplasm</keyword>
<keyword evidence="5 10" id="KW-0547">Nucleotide-binding</keyword>
<protein>
    <recommendedName>
        <fullName evidence="10">Glycine--tRNA ligase beta subunit</fullName>
        <ecNumber evidence="10">6.1.1.14</ecNumber>
    </recommendedName>
    <alternativeName>
        <fullName evidence="10">Glycyl-tRNA synthetase beta subunit</fullName>
        <shortName evidence="10">GlyRS</shortName>
    </alternativeName>
</protein>
<comment type="catalytic activity">
    <reaction evidence="9 10">
        <text>tRNA(Gly) + glycine + ATP = glycyl-tRNA(Gly) + AMP + diphosphate</text>
        <dbReference type="Rhea" id="RHEA:16013"/>
        <dbReference type="Rhea" id="RHEA-COMP:9664"/>
        <dbReference type="Rhea" id="RHEA-COMP:9683"/>
        <dbReference type="ChEBI" id="CHEBI:30616"/>
        <dbReference type="ChEBI" id="CHEBI:33019"/>
        <dbReference type="ChEBI" id="CHEBI:57305"/>
        <dbReference type="ChEBI" id="CHEBI:78442"/>
        <dbReference type="ChEBI" id="CHEBI:78522"/>
        <dbReference type="ChEBI" id="CHEBI:456215"/>
        <dbReference type="EC" id="6.1.1.14"/>
    </reaction>
</comment>
<keyword evidence="6 10" id="KW-0067">ATP-binding</keyword>
<keyword evidence="8 10" id="KW-0030">Aminoacyl-tRNA synthetase</keyword>
<evidence type="ECO:0000259" key="11">
    <source>
        <dbReference type="Pfam" id="PF05746"/>
    </source>
</evidence>
<comment type="caution">
    <text evidence="12">The sequence shown here is derived from an EMBL/GenBank/DDBJ whole genome shotgun (WGS) entry which is preliminary data.</text>
</comment>
<organism evidence="12 13">
    <name type="scientific">Bacillus carboniphilus</name>
    <dbReference type="NCBI Taxonomy" id="86663"/>
    <lineage>
        <taxon>Bacteria</taxon>
        <taxon>Bacillati</taxon>
        <taxon>Bacillota</taxon>
        <taxon>Bacilli</taxon>
        <taxon>Bacillales</taxon>
        <taxon>Bacillaceae</taxon>
        <taxon>Bacillus</taxon>
    </lineage>
</organism>
<comment type="subcellular location">
    <subcellularLocation>
        <location evidence="1 10">Cytoplasm</location>
    </subcellularLocation>
</comment>
<dbReference type="GO" id="GO:0016874">
    <property type="term" value="F:ligase activity"/>
    <property type="evidence" value="ECO:0007669"/>
    <property type="project" value="UniProtKB-KW"/>
</dbReference>
<accession>A0ABN0WLG5</accession>
<evidence type="ECO:0000256" key="10">
    <source>
        <dbReference type="HAMAP-Rule" id="MF_00255"/>
    </source>
</evidence>
<dbReference type="InterPro" id="IPR008909">
    <property type="entry name" value="DALR_anticod-bd"/>
</dbReference>
<evidence type="ECO:0000256" key="9">
    <source>
        <dbReference type="ARBA" id="ARBA00047937"/>
    </source>
</evidence>
<dbReference type="EMBL" id="BAAADJ010000059">
    <property type="protein sequence ID" value="GAA0341195.1"/>
    <property type="molecule type" value="Genomic_DNA"/>
</dbReference>
<evidence type="ECO:0000256" key="7">
    <source>
        <dbReference type="ARBA" id="ARBA00022917"/>
    </source>
</evidence>
<evidence type="ECO:0000256" key="5">
    <source>
        <dbReference type="ARBA" id="ARBA00022741"/>
    </source>
</evidence>
<dbReference type="Pfam" id="PF02092">
    <property type="entry name" value="tRNA_synt_2f"/>
    <property type="match status" value="1"/>
</dbReference>
<evidence type="ECO:0000256" key="1">
    <source>
        <dbReference type="ARBA" id="ARBA00004496"/>
    </source>
</evidence>
<dbReference type="Pfam" id="PF05746">
    <property type="entry name" value="DALR_1"/>
    <property type="match status" value="1"/>
</dbReference>
<feature type="domain" description="DALR anticodon binding" evidence="11">
    <location>
        <begin position="584"/>
        <end position="675"/>
    </location>
</feature>
<evidence type="ECO:0000256" key="3">
    <source>
        <dbReference type="ARBA" id="ARBA00022490"/>
    </source>
</evidence>
<gene>
    <name evidence="10 12" type="primary">glyS</name>
    <name evidence="12" type="ORF">GCM10008967_34450</name>
</gene>
<name>A0ABN0WLG5_9BACI</name>
<evidence type="ECO:0000313" key="13">
    <source>
        <dbReference type="Proteomes" id="UP001500782"/>
    </source>
</evidence>
<keyword evidence="7 10" id="KW-0648">Protein biosynthesis</keyword>
<keyword evidence="13" id="KW-1185">Reference proteome</keyword>
<dbReference type="EC" id="6.1.1.14" evidence="10"/>
<dbReference type="PANTHER" id="PTHR30075">
    <property type="entry name" value="GLYCYL-TRNA SYNTHETASE"/>
    <property type="match status" value="1"/>
</dbReference>
<evidence type="ECO:0000256" key="8">
    <source>
        <dbReference type="ARBA" id="ARBA00023146"/>
    </source>
</evidence>
<dbReference type="SUPFAM" id="SSF109604">
    <property type="entry name" value="HD-domain/PDEase-like"/>
    <property type="match status" value="1"/>
</dbReference>
<evidence type="ECO:0000256" key="2">
    <source>
        <dbReference type="ARBA" id="ARBA00008226"/>
    </source>
</evidence>
<dbReference type="PRINTS" id="PR01045">
    <property type="entry name" value="TRNASYNTHGB"/>
</dbReference>
<dbReference type="Proteomes" id="UP001500782">
    <property type="component" value="Unassembled WGS sequence"/>
</dbReference>
<dbReference type="InterPro" id="IPR006194">
    <property type="entry name" value="Gly-tRNA-synth_heterodimer"/>
</dbReference>
<evidence type="ECO:0000256" key="6">
    <source>
        <dbReference type="ARBA" id="ARBA00022840"/>
    </source>
</evidence>
<keyword evidence="4 10" id="KW-0436">Ligase</keyword>
<dbReference type="HAMAP" id="MF_00255">
    <property type="entry name" value="Gly_tRNA_synth_beta"/>
    <property type="match status" value="1"/>
</dbReference>
<proteinExistence type="inferred from homology"/>
<dbReference type="InterPro" id="IPR015944">
    <property type="entry name" value="Gly-tRNA-synth_bsu"/>
</dbReference>
<dbReference type="PANTHER" id="PTHR30075:SF2">
    <property type="entry name" value="GLYCINE--TRNA LIGASE, CHLOROPLASTIC_MITOCHONDRIAL 2"/>
    <property type="match status" value="1"/>
</dbReference>
<comment type="subunit">
    <text evidence="10">Tetramer of two alpha and two beta subunits.</text>
</comment>
<dbReference type="RefSeq" id="WP_343801770.1">
    <property type="nucleotide sequence ID" value="NZ_BAAADJ010000059.1"/>
</dbReference>